<evidence type="ECO:0000313" key="2">
    <source>
        <dbReference type="Proteomes" id="UP000414364"/>
    </source>
</evidence>
<dbReference type="AlphaFoldDB" id="A0A5P0ZR93"/>
<reference evidence="1 2" key="1">
    <citation type="journal article" date="2019" name="Syst. Appl. Microbiol.">
        <title>Polyphasic characterization of two novel Lactobacillus spp. isolated from blown salami packages: Description of Lactobacillus halodurans sp. nov. and Lactobacillus salsicarnum sp. nov.</title>
        <authorList>
            <person name="Schuster J.A."/>
            <person name="Klingl A."/>
            <person name="Vogel R.F."/>
            <person name="Ehrmann M.A."/>
        </authorList>
    </citation>
    <scope>NUCLEOTIDE SEQUENCE [LARGE SCALE GENOMIC DNA]</scope>
    <source>
        <strain evidence="1 2">TMW 1.2172</strain>
    </source>
</reference>
<proteinExistence type="predicted"/>
<accession>A0A5P0ZR93</accession>
<name>A0A5P0ZR93_9LACO</name>
<gene>
    <name evidence="1" type="ORF">FHL06_10075</name>
</gene>
<evidence type="ECO:0000313" key="1">
    <source>
        <dbReference type="EMBL" id="MQS76716.1"/>
    </source>
</evidence>
<protein>
    <submittedName>
        <fullName evidence="1">Uncharacterized protein</fullName>
    </submittedName>
</protein>
<dbReference type="RefSeq" id="WP_153386289.1">
    <property type="nucleotide sequence ID" value="NZ_VDFP01000024.1"/>
</dbReference>
<organism evidence="1 2">
    <name type="scientific">Companilactobacillus halodurans</name>
    <dbReference type="NCBI Taxonomy" id="2584183"/>
    <lineage>
        <taxon>Bacteria</taxon>
        <taxon>Bacillati</taxon>
        <taxon>Bacillota</taxon>
        <taxon>Bacilli</taxon>
        <taxon>Lactobacillales</taxon>
        <taxon>Lactobacillaceae</taxon>
        <taxon>Companilactobacillus</taxon>
    </lineage>
</organism>
<sequence length="227" mass="26318">MDDKMDSIISKLKNIFLMYGDTTSFNIINTWIINEKVINVWDIQFQNDENLNIKVPVAVIDSKKISFFKPAKMAMSGVPLPIIEEDSKKIMQLLNQLHYLSEKNGKQVRKFEPRIDDIDSTNSINLILDELKRIYEYYNDKLDFPRIMGYIVNSPELYITHVNVEKTKLFDISIYLPIGKFVDNDSEELLTPDNSLIAIKSEGEIKNDSKYIADLINQLINIMTKSE</sequence>
<dbReference type="EMBL" id="VDFP01000024">
    <property type="protein sequence ID" value="MQS76716.1"/>
    <property type="molecule type" value="Genomic_DNA"/>
</dbReference>
<comment type="caution">
    <text evidence="1">The sequence shown here is derived from an EMBL/GenBank/DDBJ whole genome shotgun (WGS) entry which is preliminary data.</text>
</comment>
<dbReference type="Proteomes" id="UP000414364">
    <property type="component" value="Unassembled WGS sequence"/>
</dbReference>